<organism evidence="2 3">
    <name type="scientific">Halomonas cerina</name>
    <dbReference type="NCBI Taxonomy" id="447424"/>
    <lineage>
        <taxon>Bacteria</taxon>
        <taxon>Pseudomonadati</taxon>
        <taxon>Pseudomonadota</taxon>
        <taxon>Gammaproteobacteria</taxon>
        <taxon>Oceanospirillales</taxon>
        <taxon>Halomonadaceae</taxon>
        <taxon>Halomonas</taxon>
    </lineage>
</organism>
<gene>
    <name evidence="2" type="ORF">FHR94_001822</name>
</gene>
<evidence type="ECO:0000256" key="1">
    <source>
        <dbReference type="SAM" id="MobiDB-lite"/>
    </source>
</evidence>
<sequence length="55" mass="6280">MELVVNAQRIEVAAEADKRGLEGPFTEVVFDVELTRTDDAERQSRHKRPRALEEA</sequence>
<dbReference type="EMBL" id="JACHXP010000007">
    <property type="protein sequence ID" value="MBB3190589.1"/>
    <property type="molecule type" value="Genomic_DNA"/>
</dbReference>
<evidence type="ECO:0000313" key="2">
    <source>
        <dbReference type="EMBL" id="MBB3190589.1"/>
    </source>
</evidence>
<dbReference type="Proteomes" id="UP000547614">
    <property type="component" value="Unassembled WGS sequence"/>
</dbReference>
<dbReference type="AlphaFoldDB" id="A0A839VAZ2"/>
<accession>A0A839VAZ2</accession>
<reference evidence="2 3" key="1">
    <citation type="submission" date="2020-08" db="EMBL/GenBank/DDBJ databases">
        <title>Genomic Encyclopedia of Type Strains, Phase III (KMG-III): the genomes of soil and plant-associated and newly described type strains.</title>
        <authorList>
            <person name="Whitman W."/>
        </authorList>
    </citation>
    <scope>NUCLEOTIDE SEQUENCE [LARGE SCALE GENOMIC DNA]</scope>
    <source>
        <strain evidence="2 3">CECT 7282</strain>
    </source>
</reference>
<comment type="caution">
    <text evidence="2">The sequence shown here is derived from an EMBL/GenBank/DDBJ whole genome shotgun (WGS) entry which is preliminary data.</text>
</comment>
<proteinExistence type="predicted"/>
<evidence type="ECO:0000313" key="3">
    <source>
        <dbReference type="Proteomes" id="UP000547614"/>
    </source>
</evidence>
<protein>
    <submittedName>
        <fullName evidence="2">Uncharacterized protein</fullName>
    </submittedName>
</protein>
<keyword evidence="3" id="KW-1185">Reference proteome</keyword>
<feature type="region of interest" description="Disordered" evidence="1">
    <location>
        <begin position="36"/>
        <end position="55"/>
    </location>
</feature>
<name>A0A839VAZ2_9GAMM</name>